<evidence type="ECO:0000313" key="1">
    <source>
        <dbReference type="EMBL" id="ARU16657.1"/>
    </source>
</evidence>
<keyword evidence="2" id="KW-1185">Reference proteome</keyword>
<dbReference type="AlphaFoldDB" id="A0A1Z1FD95"/>
<dbReference type="EMBL" id="CP019602">
    <property type="protein sequence ID" value="ARU16657.1"/>
    <property type="molecule type" value="Genomic_DNA"/>
</dbReference>
<accession>A0A1Z1FD95</accession>
<protein>
    <submittedName>
        <fullName evidence="1">Uncharacterized protein</fullName>
    </submittedName>
</protein>
<evidence type="ECO:0000313" key="2">
    <source>
        <dbReference type="Proteomes" id="UP000195807"/>
    </source>
</evidence>
<proteinExistence type="predicted"/>
<reference evidence="1 2" key="1">
    <citation type="submission" date="2017-01" db="EMBL/GenBank/DDBJ databases">
        <title>Complete genome sequence of esterase-producing bacterium Croceicoccus marinus E4A9.</title>
        <authorList>
            <person name="Wu Y.-H."/>
            <person name="Cheng H."/>
            <person name="Xu L."/>
            <person name="Huo Y.-Y."/>
            <person name="Wang C.-S."/>
            <person name="Xu X.-W."/>
        </authorList>
    </citation>
    <scope>NUCLEOTIDE SEQUENCE [LARGE SCALE GENOMIC DNA]</scope>
    <source>
        <strain evidence="1 2">E4A9</strain>
    </source>
</reference>
<sequence length="94" mass="11027">MQDMTRHTHALFLAPSGFSCDLEIAVRPIPFTLRFFRFKLQSLHGFHVLIFSPRFPPPLPFCEHRIPKIAARRSALPPLLRRTDSQAIQFRFRL</sequence>
<dbReference type="PROSITE" id="PS51257">
    <property type="entry name" value="PROKAR_LIPOPROTEIN"/>
    <property type="match status" value="1"/>
</dbReference>
<organism evidence="1 2">
    <name type="scientific">Croceicoccus marinus</name>
    <dbReference type="NCBI Taxonomy" id="450378"/>
    <lineage>
        <taxon>Bacteria</taxon>
        <taxon>Pseudomonadati</taxon>
        <taxon>Pseudomonadota</taxon>
        <taxon>Alphaproteobacteria</taxon>
        <taxon>Sphingomonadales</taxon>
        <taxon>Erythrobacteraceae</taxon>
        <taxon>Croceicoccus</taxon>
    </lineage>
</organism>
<gene>
    <name evidence="1" type="ORF">A9D14_11320</name>
</gene>
<dbReference type="KEGG" id="cman:A9D14_11320"/>
<name>A0A1Z1FD95_9SPHN</name>
<dbReference type="Proteomes" id="UP000195807">
    <property type="component" value="Chromosome"/>
</dbReference>